<reference evidence="3" key="1">
    <citation type="submission" date="2016-10" db="EMBL/GenBank/DDBJ databases">
        <authorList>
            <person name="Varghese N."/>
            <person name="Submissions S."/>
        </authorList>
    </citation>
    <scope>NUCLEOTIDE SEQUENCE [LARGE SCALE GENOMIC DNA]</scope>
    <source>
        <strain evidence="3">Gh-67</strain>
    </source>
</reference>
<gene>
    <name evidence="2" type="ORF">SAMN05192573_11613</name>
</gene>
<keyword evidence="3" id="KW-1185">Reference proteome</keyword>
<evidence type="ECO:0000313" key="2">
    <source>
        <dbReference type="EMBL" id="SDI09432.1"/>
    </source>
</evidence>
<dbReference type="Proteomes" id="UP000199705">
    <property type="component" value="Unassembled WGS sequence"/>
</dbReference>
<dbReference type="EMBL" id="FNCG01000016">
    <property type="protein sequence ID" value="SDI09432.1"/>
    <property type="molecule type" value="Genomic_DNA"/>
</dbReference>
<evidence type="ECO:0000313" key="3">
    <source>
        <dbReference type="Proteomes" id="UP000199705"/>
    </source>
</evidence>
<evidence type="ECO:0000256" key="1">
    <source>
        <dbReference type="SAM" id="MobiDB-lite"/>
    </source>
</evidence>
<name>A0A1G8HSB5_9SPHI</name>
<proteinExistence type="predicted"/>
<organism evidence="2 3">
    <name type="scientific">Mucilaginibacter gossypii</name>
    <dbReference type="NCBI Taxonomy" id="551996"/>
    <lineage>
        <taxon>Bacteria</taxon>
        <taxon>Pseudomonadati</taxon>
        <taxon>Bacteroidota</taxon>
        <taxon>Sphingobacteriia</taxon>
        <taxon>Sphingobacteriales</taxon>
        <taxon>Sphingobacteriaceae</taxon>
        <taxon>Mucilaginibacter</taxon>
    </lineage>
</organism>
<feature type="region of interest" description="Disordered" evidence="1">
    <location>
        <begin position="267"/>
        <end position="294"/>
    </location>
</feature>
<feature type="compositionally biased region" description="Low complexity" evidence="1">
    <location>
        <begin position="268"/>
        <end position="294"/>
    </location>
</feature>
<dbReference type="AlphaFoldDB" id="A0A1G8HSB5"/>
<accession>A0A1G8HSB5</accession>
<sequence length="501" mass="54018">MTCHLILSSTNINYILIKAFPQTISGKHGLPTKNRRPMKQFLLVLFAFLFCLYDNVFAQDKLDGVYAGCEFSPSPIFGGGMNRTDVAILFRPDGTFNSSLNSADWQTSVSGHYTISKGEVTLKYTKSSSVYGITKYGSLSNYAHELFKLQGNIIPPGYYSFISAMGGGGAAYGTTYVGALSTQGLNFDGKGHFSNSRYSGSVVAGENVGGGSSSSRDGAGTYKINKGVLTLTYTDGHTELHSFFCDMGGKTRMAVVDGRVFFVDNDDNTTANNTKSSTAAKKTSENSAANTSNAAVPNGKTLLLKANAAHGGDKLNALKTARLTGSVSGLKVVELIDIPNSKVRVEIWKNGKPVSVQQTEGSNGWQWSSGNKSDLPANNVAEIKTALYTGVIGLRRSSLDQMQVINTQKIPDNDMYTVQCRLNGNEYVFAINNQNQLMAYGYKVGDKTLFAMLSDLRPVQGITIPYREATTSGQQKLNIQYESMDVNPVLDGQSWAVPAGN</sequence>
<protein>
    <submittedName>
        <fullName evidence="2">Uncharacterized protein</fullName>
    </submittedName>
</protein>